<gene>
    <name evidence="17" type="primary">nnrD</name>
    <name evidence="21" type="ORF">HQ35_07480</name>
</gene>
<keyword evidence="9 18" id="KW-0630">Potassium</keyword>
<comment type="catalytic activity">
    <reaction evidence="2 18">
        <text>(6R)-NADPHX = (6S)-NADPHX</text>
        <dbReference type="Rhea" id="RHEA:32227"/>
        <dbReference type="ChEBI" id="CHEBI:64076"/>
        <dbReference type="ChEBI" id="CHEBI:64077"/>
        <dbReference type="EC" id="5.1.99.6"/>
    </reaction>
</comment>
<reference evidence="21 22" key="1">
    <citation type="submission" date="2014-08" db="EMBL/GenBank/DDBJ databases">
        <title>Porphyromonas cangingivalis strain:COT-109_OH1386 Genome sequencing.</title>
        <authorList>
            <person name="Wallis C."/>
            <person name="Deusch O."/>
            <person name="O'Flynn C."/>
            <person name="Davis I."/>
            <person name="Jospin G."/>
            <person name="Darling A.E."/>
            <person name="Coil D.A."/>
            <person name="Alexiev A."/>
            <person name="Horsfall A."/>
            <person name="Kirkwood N."/>
            <person name="Harris S."/>
            <person name="Eisen J.A."/>
        </authorList>
    </citation>
    <scope>NUCLEOTIDE SEQUENCE [LARGE SCALE GENOMIC DNA]</scope>
    <source>
        <strain evidence="22">COT-109 OH1386</strain>
    </source>
</reference>
<feature type="domain" description="YjeF N-terminal" evidence="20">
    <location>
        <begin position="10"/>
        <end position="221"/>
    </location>
</feature>
<evidence type="ECO:0000256" key="6">
    <source>
        <dbReference type="ARBA" id="ARBA00022741"/>
    </source>
</evidence>
<dbReference type="EC" id="4.2.1.136" evidence="17"/>
<dbReference type="Gene3D" id="3.40.1190.20">
    <property type="match status" value="1"/>
</dbReference>
<evidence type="ECO:0000256" key="12">
    <source>
        <dbReference type="ARBA" id="ARBA00023239"/>
    </source>
</evidence>
<evidence type="ECO:0000313" key="21">
    <source>
        <dbReference type="EMBL" id="KGN79401.1"/>
    </source>
</evidence>
<proteinExistence type="inferred from homology"/>
<feature type="binding site" evidence="17">
    <location>
        <position position="443"/>
    </location>
    <ligand>
        <name>(6S)-NADPHX</name>
        <dbReference type="ChEBI" id="CHEBI:64076"/>
    </ligand>
</feature>
<comment type="subunit">
    <text evidence="17">Homotetramer.</text>
</comment>
<dbReference type="GO" id="GO:0052855">
    <property type="term" value="F:ADP-dependent NAD(P)H-hydrate dehydratase activity"/>
    <property type="evidence" value="ECO:0007669"/>
    <property type="project" value="UniProtKB-UniRule"/>
</dbReference>
<dbReference type="STRING" id="36874.HQ34_02190"/>
<dbReference type="Pfam" id="PF01256">
    <property type="entry name" value="Carb_kinase"/>
    <property type="match status" value="1"/>
</dbReference>
<keyword evidence="13" id="KW-0511">Multifunctional enzyme</keyword>
<feature type="binding site" evidence="17">
    <location>
        <position position="378"/>
    </location>
    <ligand>
        <name>(6S)-NADPHX</name>
        <dbReference type="ChEBI" id="CHEBI:64076"/>
    </ligand>
</feature>
<evidence type="ECO:0000256" key="3">
    <source>
        <dbReference type="ARBA" id="ARBA00006001"/>
    </source>
</evidence>
<evidence type="ECO:0000259" key="20">
    <source>
        <dbReference type="PROSITE" id="PS51385"/>
    </source>
</evidence>
<dbReference type="GO" id="GO:0046496">
    <property type="term" value="P:nicotinamide nucleotide metabolic process"/>
    <property type="evidence" value="ECO:0007669"/>
    <property type="project" value="UniProtKB-UniRule"/>
</dbReference>
<dbReference type="GO" id="GO:0052856">
    <property type="term" value="F:NAD(P)HX epimerase activity"/>
    <property type="evidence" value="ECO:0007669"/>
    <property type="project" value="UniProtKB-EC"/>
</dbReference>
<evidence type="ECO:0000256" key="8">
    <source>
        <dbReference type="ARBA" id="ARBA00022857"/>
    </source>
</evidence>
<evidence type="ECO:0000256" key="7">
    <source>
        <dbReference type="ARBA" id="ARBA00022840"/>
    </source>
</evidence>
<dbReference type="CDD" id="cd01171">
    <property type="entry name" value="YXKO-related"/>
    <property type="match status" value="1"/>
</dbReference>
<dbReference type="EMBL" id="JQJD01000050">
    <property type="protein sequence ID" value="KGN79401.1"/>
    <property type="molecule type" value="Genomic_DNA"/>
</dbReference>
<evidence type="ECO:0000256" key="13">
    <source>
        <dbReference type="ARBA" id="ARBA00023268"/>
    </source>
</evidence>
<organism evidence="21 22">
    <name type="scientific">Porphyromonas cangingivalis</name>
    <dbReference type="NCBI Taxonomy" id="36874"/>
    <lineage>
        <taxon>Bacteria</taxon>
        <taxon>Pseudomonadati</taxon>
        <taxon>Bacteroidota</taxon>
        <taxon>Bacteroidia</taxon>
        <taxon>Bacteroidales</taxon>
        <taxon>Porphyromonadaceae</taxon>
        <taxon>Porphyromonas</taxon>
    </lineage>
</organism>
<dbReference type="PANTHER" id="PTHR12592:SF0">
    <property type="entry name" value="ATP-DEPENDENT (S)-NAD(P)H-HYDRATE DEHYDRATASE"/>
    <property type="match status" value="1"/>
</dbReference>
<dbReference type="InterPro" id="IPR030677">
    <property type="entry name" value="Nnr"/>
</dbReference>
<comment type="similarity">
    <text evidence="3 18">In the N-terminal section; belongs to the NnrE/AIBP family.</text>
</comment>
<keyword evidence="6 17" id="KW-0547">Nucleotide-binding</keyword>
<comment type="caution">
    <text evidence="21">The sequence shown here is derived from an EMBL/GenBank/DDBJ whole genome shotgun (WGS) entry which is preliminary data.</text>
</comment>
<comment type="cofactor">
    <cofactor evidence="17">
        <name>Mg(2+)</name>
        <dbReference type="ChEBI" id="CHEBI:18420"/>
    </cofactor>
</comment>
<dbReference type="AlphaFoldDB" id="A0A0A2EKP8"/>
<feature type="domain" description="YjeF C-terminal" evidence="19">
    <location>
        <begin position="229"/>
        <end position="502"/>
    </location>
</feature>
<dbReference type="InterPro" id="IPR000631">
    <property type="entry name" value="CARKD"/>
</dbReference>
<dbReference type="InterPro" id="IPR004443">
    <property type="entry name" value="YjeF_N_dom"/>
</dbReference>
<dbReference type="OrthoDB" id="9806925at2"/>
<comment type="catalytic activity">
    <reaction evidence="15 17 18">
        <text>(6S)-NADHX + ADP = AMP + phosphate + NADH + H(+)</text>
        <dbReference type="Rhea" id="RHEA:32223"/>
        <dbReference type="ChEBI" id="CHEBI:15378"/>
        <dbReference type="ChEBI" id="CHEBI:43474"/>
        <dbReference type="ChEBI" id="CHEBI:57945"/>
        <dbReference type="ChEBI" id="CHEBI:64074"/>
        <dbReference type="ChEBI" id="CHEBI:456215"/>
        <dbReference type="ChEBI" id="CHEBI:456216"/>
        <dbReference type="EC" id="4.2.1.136"/>
    </reaction>
</comment>
<dbReference type="InterPro" id="IPR029056">
    <property type="entry name" value="Ribokinase-like"/>
</dbReference>
<name>A0A0A2EKP8_PORCN</name>
<dbReference type="HAMAP" id="MF_01965">
    <property type="entry name" value="NADHX_dehydratase"/>
    <property type="match status" value="1"/>
</dbReference>
<keyword evidence="12 17" id="KW-0456">Lyase</keyword>
<dbReference type="PROSITE" id="PS51383">
    <property type="entry name" value="YJEF_C_3"/>
    <property type="match status" value="1"/>
</dbReference>
<keyword evidence="7 17" id="KW-0067">ATP-binding</keyword>
<dbReference type="PANTHER" id="PTHR12592">
    <property type="entry name" value="ATP-DEPENDENT (S)-NAD(P)H-HYDRATE DEHYDRATASE FAMILY MEMBER"/>
    <property type="match status" value="1"/>
</dbReference>
<accession>A0A0A2EKP8</accession>
<evidence type="ECO:0000256" key="10">
    <source>
        <dbReference type="ARBA" id="ARBA00023027"/>
    </source>
</evidence>
<keyword evidence="22" id="KW-1185">Reference proteome</keyword>
<dbReference type="Proteomes" id="UP000030125">
    <property type="component" value="Unassembled WGS sequence"/>
</dbReference>
<evidence type="ECO:0000256" key="1">
    <source>
        <dbReference type="ARBA" id="ARBA00000013"/>
    </source>
</evidence>
<evidence type="ECO:0000256" key="15">
    <source>
        <dbReference type="ARBA" id="ARBA00048238"/>
    </source>
</evidence>
<evidence type="ECO:0000256" key="14">
    <source>
        <dbReference type="ARBA" id="ARBA00025153"/>
    </source>
</evidence>
<evidence type="ECO:0000256" key="5">
    <source>
        <dbReference type="ARBA" id="ARBA00022723"/>
    </source>
</evidence>
<evidence type="ECO:0000256" key="18">
    <source>
        <dbReference type="PIRNR" id="PIRNR017184"/>
    </source>
</evidence>
<comment type="function">
    <text evidence="14 18">Bifunctional enzyme that catalyzes the epimerization of the S- and R-forms of NAD(P)HX and the dehydration of the S-form of NAD(P)HX at the expense of ADP, which is converted to AMP. This allows the repair of both epimers of NAD(P)HX, a damaged form of NAD(P)H that is a result of enzymatic or heat-dependent hydration.</text>
</comment>
<keyword evidence="5 18" id="KW-0479">Metal-binding</keyword>
<feature type="binding site" evidence="17">
    <location>
        <position position="264"/>
    </location>
    <ligand>
        <name>(6S)-NADPHX</name>
        <dbReference type="ChEBI" id="CHEBI:64076"/>
    </ligand>
</feature>
<dbReference type="PIRSF" id="PIRSF017184">
    <property type="entry name" value="Nnr"/>
    <property type="match status" value="1"/>
</dbReference>
<comment type="catalytic activity">
    <reaction evidence="16 17 18">
        <text>(6S)-NADPHX + ADP = AMP + phosphate + NADPH + H(+)</text>
        <dbReference type="Rhea" id="RHEA:32235"/>
        <dbReference type="ChEBI" id="CHEBI:15378"/>
        <dbReference type="ChEBI" id="CHEBI:43474"/>
        <dbReference type="ChEBI" id="CHEBI:57783"/>
        <dbReference type="ChEBI" id="CHEBI:64076"/>
        <dbReference type="ChEBI" id="CHEBI:456215"/>
        <dbReference type="ChEBI" id="CHEBI:456216"/>
        <dbReference type="EC" id="4.2.1.136"/>
    </reaction>
</comment>
<keyword evidence="11 18" id="KW-0413">Isomerase</keyword>
<evidence type="ECO:0000256" key="2">
    <source>
        <dbReference type="ARBA" id="ARBA00000909"/>
    </source>
</evidence>
<dbReference type="GO" id="GO:0110051">
    <property type="term" value="P:metabolite repair"/>
    <property type="evidence" value="ECO:0007669"/>
    <property type="project" value="TreeGrafter"/>
</dbReference>
<dbReference type="SUPFAM" id="SSF64153">
    <property type="entry name" value="YjeF N-terminal domain-like"/>
    <property type="match status" value="1"/>
</dbReference>
<protein>
    <recommendedName>
        <fullName evidence="17">ADP-dependent (S)-NAD(P)H-hydrate dehydratase</fullName>
        <ecNumber evidence="17">4.2.1.136</ecNumber>
    </recommendedName>
    <alternativeName>
        <fullName evidence="17">ADP-dependent NAD(P)HX dehydratase</fullName>
    </alternativeName>
</protein>
<evidence type="ECO:0000256" key="16">
    <source>
        <dbReference type="ARBA" id="ARBA00049209"/>
    </source>
</evidence>
<comment type="catalytic activity">
    <reaction evidence="1 18">
        <text>(6R)-NADHX = (6S)-NADHX</text>
        <dbReference type="Rhea" id="RHEA:32215"/>
        <dbReference type="ChEBI" id="CHEBI:64074"/>
        <dbReference type="ChEBI" id="CHEBI:64075"/>
        <dbReference type="EC" id="5.1.99.6"/>
    </reaction>
</comment>
<feature type="binding site" evidence="17">
    <location>
        <begin position="413"/>
        <end position="417"/>
    </location>
    <ligand>
        <name>AMP</name>
        <dbReference type="ChEBI" id="CHEBI:456215"/>
    </ligand>
</feature>
<evidence type="ECO:0000259" key="19">
    <source>
        <dbReference type="PROSITE" id="PS51383"/>
    </source>
</evidence>
<comment type="function">
    <text evidence="17">Catalyzes the dehydration of the S-form of NAD(P)HX at the expense of ADP, which is converted to AMP. Together with NAD(P)HX epimerase, which catalyzes the epimerization of the S- and R-forms, the enzyme allows the repair of both epimers of NAD(P)HX, a damaged form of NAD(P)H that is a result of enzymatic or heat-dependent hydration.</text>
</comment>
<dbReference type="InterPro" id="IPR036652">
    <property type="entry name" value="YjeF_N_dom_sf"/>
</dbReference>
<comment type="similarity">
    <text evidence="4 18">In the C-terminal section; belongs to the NnrD/CARKD family.</text>
</comment>
<sequence>MLKIYTQEQIFNLEQSATSAKGNCSSLDLCEQMSNAFCAQFQRDFKGTHRIVIFAGPGANGALALAIGRILSNFNHTIEAVVLNPSGLLSDDCLINQRRLSQNQANVNVREVTTSFNPPIIQPEDIVIDGMCGIEMNMPFEGDLANVARYVNKMAKTILSIDIPSGLMSEDNSNNNMENVIKATYTYTFHGPKLAFMLSDNAPYVGEWKVINIGLGDSQPDKRTKYYVFSSSDMEELPRREKHTCKYDYGRVALIAGSQGMMGAAILAGRACMRSGAGHLTVHIPNGTEHIIHTSLPEAVISRDKHSEYFTMFDNAHIYDAIAIGPGLGRNFDSAAALEGLLCYYKKPIIIDADAIHLLASNKSLLNKLPEDSVLTPHVGEFDALVGTSSNDYERLMKASQLAVDHRVNIILKGAYTAVCSKSGRIIFNTSGNPGMATAGTGDVLTGTLLALLGRGHSPLVASLFGTFINGYAGNLYANDFSEESLIASDIIDYLPKVFKYFKSSDSFYGM</sequence>
<evidence type="ECO:0000256" key="11">
    <source>
        <dbReference type="ARBA" id="ARBA00023235"/>
    </source>
</evidence>
<dbReference type="RefSeq" id="WP_036852194.1">
    <property type="nucleotide sequence ID" value="NZ_JQJD01000050.1"/>
</dbReference>
<comment type="cofactor">
    <cofactor evidence="18">
        <name>K(+)</name>
        <dbReference type="ChEBI" id="CHEBI:29103"/>
    </cofactor>
    <text evidence="18">Binds 1 potassium ion per subunit.</text>
</comment>
<dbReference type="SUPFAM" id="SSF53613">
    <property type="entry name" value="Ribokinase-like"/>
    <property type="match status" value="1"/>
</dbReference>
<dbReference type="Pfam" id="PF03853">
    <property type="entry name" value="YjeF_N"/>
    <property type="match status" value="1"/>
</dbReference>
<evidence type="ECO:0000256" key="9">
    <source>
        <dbReference type="ARBA" id="ARBA00022958"/>
    </source>
</evidence>
<dbReference type="GO" id="GO:0046872">
    <property type="term" value="F:metal ion binding"/>
    <property type="evidence" value="ECO:0007669"/>
    <property type="project" value="UniProtKB-UniRule"/>
</dbReference>
<feature type="binding site" evidence="17">
    <location>
        <position position="327"/>
    </location>
    <ligand>
        <name>(6S)-NADPHX</name>
        <dbReference type="ChEBI" id="CHEBI:64076"/>
    </ligand>
</feature>
<dbReference type="GO" id="GO:0005524">
    <property type="term" value="F:ATP binding"/>
    <property type="evidence" value="ECO:0007669"/>
    <property type="project" value="UniProtKB-UniRule"/>
</dbReference>
<evidence type="ECO:0000256" key="17">
    <source>
        <dbReference type="HAMAP-Rule" id="MF_01965"/>
    </source>
</evidence>
<dbReference type="PROSITE" id="PS51385">
    <property type="entry name" value="YJEF_N"/>
    <property type="match status" value="1"/>
</dbReference>
<dbReference type="InterPro" id="IPR017953">
    <property type="entry name" value="Carbohydrate_kinase_pred_CS"/>
</dbReference>
<dbReference type="NCBIfam" id="TIGR00196">
    <property type="entry name" value="yjeF_cterm"/>
    <property type="match status" value="1"/>
</dbReference>
<feature type="binding site" evidence="17">
    <location>
        <position position="442"/>
    </location>
    <ligand>
        <name>AMP</name>
        <dbReference type="ChEBI" id="CHEBI:456215"/>
    </ligand>
</feature>
<evidence type="ECO:0000256" key="4">
    <source>
        <dbReference type="ARBA" id="ARBA00009524"/>
    </source>
</evidence>
<dbReference type="eggNOG" id="COG0063">
    <property type="taxonomic scope" value="Bacteria"/>
</dbReference>
<dbReference type="Gene3D" id="3.40.50.10260">
    <property type="entry name" value="YjeF N-terminal domain"/>
    <property type="match status" value="1"/>
</dbReference>
<evidence type="ECO:0000313" key="22">
    <source>
        <dbReference type="Proteomes" id="UP000030125"/>
    </source>
</evidence>
<keyword evidence="8 17" id="KW-0521">NADP</keyword>
<keyword evidence="10 17" id="KW-0520">NAD</keyword>
<dbReference type="PROSITE" id="PS01049">
    <property type="entry name" value="YJEF_C_1"/>
    <property type="match status" value="1"/>
</dbReference>
<dbReference type="eggNOG" id="COG0062">
    <property type="taxonomic scope" value="Bacteria"/>
</dbReference>
<dbReference type="PROSITE" id="PS01050">
    <property type="entry name" value="YJEF_C_2"/>
    <property type="match status" value="1"/>
</dbReference>
<comment type="similarity">
    <text evidence="17">Belongs to the NnrD/CARKD family.</text>
</comment>